<dbReference type="InterPro" id="IPR016181">
    <property type="entry name" value="Acyl_CoA_acyltransferase"/>
</dbReference>
<comment type="caution">
    <text evidence="2">The sequence shown here is derived from an EMBL/GenBank/DDBJ whole genome shotgun (WGS) entry which is preliminary data.</text>
</comment>
<sequence length="187" mass="22391">METEKTDRRTDHRRGGLTLRPLLQRDFSAWYKSYSSRHLSQHRHDEGQLDMSVCTDEWFAGILARHRQLAEEDRSYVYGVFHENGRHLGAVDFSTLDRDYQWGRIGYQIHNQYWGRGFGFQALQNALHIGFTELDYHRIEAHINVDNVASIRTAERVGMQYECTRERFIYEFGEWTDNLVYYLNRIY</sequence>
<dbReference type="Gene3D" id="3.40.630.30">
    <property type="match status" value="1"/>
</dbReference>
<dbReference type="EMBL" id="JAATHJ010000043">
    <property type="protein sequence ID" value="NJP39231.1"/>
    <property type="molecule type" value="Genomic_DNA"/>
</dbReference>
<feature type="domain" description="N-acetyltransferase" evidence="1">
    <location>
        <begin position="17"/>
        <end position="186"/>
    </location>
</feature>
<dbReference type="Pfam" id="PF13302">
    <property type="entry name" value="Acetyltransf_3"/>
    <property type="match status" value="1"/>
</dbReference>
<reference evidence="2 3" key="1">
    <citation type="submission" date="2020-03" db="EMBL/GenBank/DDBJ databases">
        <title>Assessment of the enzymatic potential of alkaline-tolerant lipase obtained from Bacillus luteus H11 (technogenic soil) for the bioremediation of saline soils contaminated with petroleum substances.</title>
        <authorList>
            <person name="Kalwasinska A."/>
        </authorList>
    </citation>
    <scope>NUCLEOTIDE SEQUENCE [LARGE SCALE GENOMIC DNA]</scope>
    <source>
        <strain evidence="2 3">H11</strain>
    </source>
</reference>
<dbReference type="InterPro" id="IPR051531">
    <property type="entry name" value="N-acetyltransferase"/>
</dbReference>
<evidence type="ECO:0000259" key="1">
    <source>
        <dbReference type="PROSITE" id="PS51186"/>
    </source>
</evidence>
<dbReference type="GO" id="GO:0016747">
    <property type="term" value="F:acyltransferase activity, transferring groups other than amino-acyl groups"/>
    <property type="evidence" value="ECO:0007669"/>
    <property type="project" value="InterPro"/>
</dbReference>
<evidence type="ECO:0000313" key="3">
    <source>
        <dbReference type="Proteomes" id="UP000752012"/>
    </source>
</evidence>
<organism evidence="2 3">
    <name type="scientific">Alkalicoccus luteus</name>
    <dbReference type="NCBI Taxonomy" id="1237094"/>
    <lineage>
        <taxon>Bacteria</taxon>
        <taxon>Bacillati</taxon>
        <taxon>Bacillota</taxon>
        <taxon>Bacilli</taxon>
        <taxon>Bacillales</taxon>
        <taxon>Bacillaceae</taxon>
        <taxon>Alkalicoccus</taxon>
    </lineage>
</organism>
<dbReference type="AlphaFoldDB" id="A0A969TWN8"/>
<gene>
    <name evidence="2" type="ORF">HCN83_16800</name>
</gene>
<dbReference type="PANTHER" id="PTHR43792">
    <property type="entry name" value="GNAT FAMILY, PUTATIVE (AFU_ORTHOLOGUE AFUA_3G00765)-RELATED-RELATED"/>
    <property type="match status" value="1"/>
</dbReference>
<evidence type="ECO:0000313" key="2">
    <source>
        <dbReference type="EMBL" id="NJP39231.1"/>
    </source>
</evidence>
<accession>A0A969TWN8</accession>
<dbReference type="RefSeq" id="WP_168009455.1">
    <property type="nucleotide sequence ID" value="NZ_JAATHJ010000043.1"/>
</dbReference>
<dbReference type="InterPro" id="IPR000182">
    <property type="entry name" value="GNAT_dom"/>
</dbReference>
<protein>
    <submittedName>
        <fullName evidence="2">GNAT family N-acetyltransferase</fullName>
    </submittedName>
</protein>
<dbReference type="Proteomes" id="UP000752012">
    <property type="component" value="Unassembled WGS sequence"/>
</dbReference>
<dbReference type="SUPFAM" id="SSF55729">
    <property type="entry name" value="Acyl-CoA N-acyltransferases (Nat)"/>
    <property type="match status" value="1"/>
</dbReference>
<proteinExistence type="predicted"/>
<keyword evidence="3" id="KW-1185">Reference proteome</keyword>
<dbReference type="PROSITE" id="PS51186">
    <property type="entry name" value="GNAT"/>
    <property type="match status" value="1"/>
</dbReference>
<name>A0A969TWN8_9BACI</name>